<dbReference type="GO" id="GO:0020037">
    <property type="term" value="F:heme binding"/>
    <property type="evidence" value="ECO:0007669"/>
    <property type="project" value="InterPro"/>
</dbReference>
<dbReference type="InterPro" id="IPR001128">
    <property type="entry name" value="Cyt_P450"/>
</dbReference>
<evidence type="ECO:0000256" key="1">
    <source>
        <dbReference type="ARBA" id="ARBA00010617"/>
    </source>
</evidence>
<dbReference type="Gene3D" id="1.10.630.10">
    <property type="entry name" value="Cytochrome P450"/>
    <property type="match status" value="1"/>
</dbReference>
<comment type="similarity">
    <text evidence="1 2">Belongs to the cytochrome P450 family.</text>
</comment>
<dbReference type="PANTHER" id="PTHR46696:SF4">
    <property type="entry name" value="BIOTIN BIOSYNTHESIS CYTOCHROME P450"/>
    <property type="match status" value="1"/>
</dbReference>
<protein>
    <submittedName>
        <fullName evidence="3">Cytochrome P450</fullName>
    </submittedName>
</protein>
<proteinExistence type="inferred from homology"/>
<dbReference type="PRINTS" id="PR00359">
    <property type="entry name" value="BP450"/>
</dbReference>
<keyword evidence="2" id="KW-0503">Monooxygenase</keyword>
<dbReference type="GO" id="GO:0005506">
    <property type="term" value="F:iron ion binding"/>
    <property type="evidence" value="ECO:0007669"/>
    <property type="project" value="InterPro"/>
</dbReference>
<dbReference type="PROSITE" id="PS00086">
    <property type="entry name" value="CYTOCHROME_P450"/>
    <property type="match status" value="1"/>
</dbReference>
<evidence type="ECO:0000313" key="3">
    <source>
        <dbReference type="EMBL" id="MDR7326024.1"/>
    </source>
</evidence>
<sequence>MVSDLAKSYDPLGAHAEDPYPFYAEARRREPVFYSPRVDAWLVTRFADVEAVLKDWAGFSSVNSLRPVRPLHPATSAVLAEGFPQRPDHVTSDGEVHRRLRLPYTRHLTAPGRIRGLEPGVRTWAETLVDGFAGAGGADLITRFAKPLPLRAAVAMFGFAPDDVPTVRDGSEASFRLGGVDLTEADEVTAARAVVTFQRLVARHAHRRRAAPNGDLISDVTAALADGDGPLTADQEAELVTTITSTFGAAHVTTADLIGSALKLLAGHPEQWESLCRRPELIAGAVEEVLRFEAPIPTMFRRATRAATIGGVEIPPGADVLVVFASANRDEERYPDAGRFDVTRKPARHFAFGAGVHTCVGAAPARAQARVALRVLTERLPGLSPVAGRAAPSRRSINVRGPLRLELSW</sequence>
<dbReference type="PANTHER" id="PTHR46696">
    <property type="entry name" value="P450, PUTATIVE (EUROFUNG)-RELATED"/>
    <property type="match status" value="1"/>
</dbReference>
<keyword evidence="2" id="KW-0349">Heme</keyword>
<dbReference type="Proteomes" id="UP001183629">
    <property type="component" value="Unassembled WGS sequence"/>
</dbReference>
<dbReference type="InterPro" id="IPR036396">
    <property type="entry name" value="Cyt_P450_sf"/>
</dbReference>
<dbReference type="RefSeq" id="WP_310421217.1">
    <property type="nucleotide sequence ID" value="NZ_JAVDYC010000001.1"/>
</dbReference>
<keyword evidence="4" id="KW-1185">Reference proteome</keyword>
<dbReference type="GO" id="GO:0008395">
    <property type="term" value="F:steroid hydroxylase activity"/>
    <property type="evidence" value="ECO:0007669"/>
    <property type="project" value="TreeGrafter"/>
</dbReference>
<dbReference type="InterPro" id="IPR017972">
    <property type="entry name" value="Cyt_P450_CS"/>
</dbReference>
<dbReference type="InterPro" id="IPR002397">
    <property type="entry name" value="Cyt_P450_B"/>
</dbReference>
<accession>A0AAE4CYM6</accession>
<organism evidence="3 4">
    <name type="scientific">Catenuloplanes niger</name>
    <dbReference type="NCBI Taxonomy" id="587534"/>
    <lineage>
        <taxon>Bacteria</taxon>
        <taxon>Bacillati</taxon>
        <taxon>Actinomycetota</taxon>
        <taxon>Actinomycetes</taxon>
        <taxon>Micromonosporales</taxon>
        <taxon>Micromonosporaceae</taxon>
        <taxon>Catenuloplanes</taxon>
    </lineage>
</organism>
<dbReference type="EMBL" id="JAVDYC010000001">
    <property type="protein sequence ID" value="MDR7326024.1"/>
    <property type="molecule type" value="Genomic_DNA"/>
</dbReference>
<gene>
    <name evidence="3" type="ORF">J2S44_006274</name>
</gene>
<name>A0AAE4CYM6_9ACTN</name>
<keyword evidence="2" id="KW-0408">Iron</keyword>
<dbReference type="Pfam" id="PF00067">
    <property type="entry name" value="p450"/>
    <property type="match status" value="1"/>
</dbReference>
<comment type="caution">
    <text evidence="3">The sequence shown here is derived from an EMBL/GenBank/DDBJ whole genome shotgun (WGS) entry which is preliminary data.</text>
</comment>
<keyword evidence="2" id="KW-0560">Oxidoreductase</keyword>
<dbReference type="SUPFAM" id="SSF48264">
    <property type="entry name" value="Cytochrome P450"/>
    <property type="match status" value="1"/>
</dbReference>
<evidence type="ECO:0000313" key="4">
    <source>
        <dbReference type="Proteomes" id="UP001183629"/>
    </source>
</evidence>
<dbReference type="GO" id="GO:0036199">
    <property type="term" value="F:cholest-4-en-3-one 26-monooxygenase activity"/>
    <property type="evidence" value="ECO:0007669"/>
    <property type="project" value="TreeGrafter"/>
</dbReference>
<keyword evidence="2" id="KW-0479">Metal-binding</keyword>
<dbReference type="AlphaFoldDB" id="A0AAE4CYM6"/>
<evidence type="ECO:0000256" key="2">
    <source>
        <dbReference type="RuleBase" id="RU000461"/>
    </source>
</evidence>
<dbReference type="GO" id="GO:0006707">
    <property type="term" value="P:cholesterol catabolic process"/>
    <property type="evidence" value="ECO:0007669"/>
    <property type="project" value="TreeGrafter"/>
</dbReference>
<reference evidence="3 4" key="1">
    <citation type="submission" date="2023-07" db="EMBL/GenBank/DDBJ databases">
        <title>Sequencing the genomes of 1000 actinobacteria strains.</title>
        <authorList>
            <person name="Klenk H.-P."/>
        </authorList>
    </citation>
    <scope>NUCLEOTIDE SEQUENCE [LARGE SCALE GENOMIC DNA]</scope>
    <source>
        <strain evidence="3 4">DSM 44711</strain>
    </source>
</reference>